<dbReference type="AlphaFoldDB" id="A0A7N2N7R0"/>
<dbReference type="Gramene" id="QL93p1911_0010:mrna">
    <property type="protein sequence ID" value="QL93p1911_0010:mrna"/>
    <property type="gene ID" value="QL93p1911_0010"/>
</dbReference>
<dbReference type="EnsemblPlants" id="QL93p1911_0010:mrna">
    <property type="protein sequence ID" value="QL93p1911_0010:mrna"/>
    <property type="gene ID" value="QL93p1911_0010"/>
</dbReference>
<dbReference type="Proteomes" id="UP000594261">
    <property type="component" value="Unassembled WGS sequence"/>
</dbReference>
<name>A0A7N2N7R0_QUELO</name>
<protein>
    <submittedName>
        <fullName evidence="1">Uncharacterized protein</fullName>
    </submittedName>
</protein>
<proteinExistence type="predicted"/>
<accession>A0A7N2N7R0</accession>
<reference evidence="1" key="1">
    <citation type="submission" date="2021-01" db="UniProtKB">
        <authorList>
            <consortium name="EnsemblPlants"/>
        </authorList>
    </citation>
    <scope>IDENTIFICATION</scope>
</reference>
<organism evidence="1 2">
    <name type="scientific">Quercus lobata</name>
    <name type="common">Valley oak</name>
    <dbReference type="NCBI Taxonomy" id="97700"/>
    <lineage>
        <taxon>Eukaryota</taxon>
        <taxon>Viridiplantae</taxon>
        <taxon>Streptophyta</taxon>
        <taxon>Embryophyta</taxon>
        <taxon>Tracheophyta</taxon>
        <taxon>Spermatophyta</taxon>
        <taxon>Magnoliopsida</taxon>
        <taxon>eudicotyledons</taxon>
        <taxon>Gunneridae</taxon>
        <taxon>Pentapetalae</taxon>
        <taxon>rosids</taxon>
        <taxon>fabids</taxon>
        <taxon>Fagales</taxon>
        <taxon>Fagaceae</taxon>
        <taxon>Quercus</taxon>
    </lineage>
</organism>
<sequence>MQWDREKTFDLFVYQTRKEILAIPLSMTASQDKLIWKENSAKLFTVKSAYQVALKLKEKKLAEHSRAVTDRALWKKKSGLLRLLLSSPIVLQLCTCAVKLEGAIGFLEEY</sequence>
<dbReference type="InParanoid" id="A0A7N2N7R0"/>
<keyword evidence="2" id="KW-1185">Reference proteome</keyword>
<evidence type="ECO:0000313" key="1">
    <source>
        <dbReference type="EnsemblPlants" id="QL93p1911_0010:mrna"/>
    </source>
</evidence>
<evidence type="ECO:0000313" key="2">
    <source>
        <dbReference type="Proteomes" id="UP000594261"/>
    </source>
</evidence>